<dbReference type="AlphaFoldDB" id="A0A6J5FUQ6"/>
<keyword evidence="12" id="KW-1185">Reference proteome</keyword>
<gene>
    <name evidence="11" type="primary">pknD</name>
    <name evidence="11" type="ORF">LMG28688_02455</name>
</gene>
<dbReference type="InterPro" id="IPR000719">
    <property type="entry name" value="Prot_kinase_dom"/>
</dbReference>
<evidence type="ECO:0000256" key="5">
    <source>
        <dbReference type="ARBA" id="ARBA00022777"/>
    </source>
</evidence>
<evidence type="ECO:0000259" key="10">
    <source>
        <dbReference type="PROSITE" id="PS50011"/>
    </source>
</evidence>
<evidence type="ECO:0000313" key="11">
    <source>
        <dbReference type="EMBL" id="CAB3787374.1"/>
    </source>
</evidence>
<keyword evidence="4 7" id="KW-0547">Nucleotide-binding</keyword>
<accession>A0A6J5FUQ6</accession>
<keyword evidence="3 11" id="KW-0808">Transferase</keyword>
<comment type="similarity">
    <text evidence="1">Belongs to the protein kinase superfamily. NEK Ser/Thr protein kinase family. NIMA subfamily.</text>
</comment>
<evidence type="ECO:0000313" key="12">
    <source>
        <dbReference type="Proteomes" id="UP000494119"/>
    </source>
</evidence>
<dbReference type="InterPro" id="IPR008266">
    <property type="entry name" value="Tyr_kinase_AS"/>
</dbReference>
<dbReference type="PROSITE" id="PS00109">
    <property type="entry name" value="PROTEIN_KINASE_TYR"/>
    <property type="match status" value="1"/>
</dbReference>
<evidence type="ECO:0000256" key="1">
    <source>
        <dbReference type="ARBA" id="ARBA00010886"/>
    </source>
</evidence>
<feature type="binding site" evidence="7">
    <location>
        <position position="78"/>
    </location>
    <ligand>
        <name>ATP</name>
        <dbReference type="ChEBI" id="CHEBI:30616"/>
    </ligand>
</feature>
<protein>
    <recommendedName>
        <fullName evidence="2">non-specific serine/threonine protein kinase</fullName>
        <ecNumber evidence="2">2.7.11.1</ecNumber>
    </recommendedName>
</protein>
<feature type="compositionally biased region" description="Polar residues" evidence="8">
    <location>
        <begin position="402"/>
        <end position="422"/>
    </location>
</feature>
<proteinExistence type="inferred from homology"/>
<feature type="compositionally biased region" description="Low complexity" evidence="8">
    <location>
        <begin position="347"/>
        <end position="371"/>
    </location>
</feature>
<evidence type="ECO:0000256" key="4">
    <source>
        <dbReference type="ARBA" id="ARBA00022741"/>
    </source>
</evidence>
<evidence type="ECO:0000256" key="2">
    <source>
        <dbReference type="ARBA" id="ARBA00012513"/>
    </source>
</evidence>
<dbReference type="Pfam" id="PF00069">
    <property type="entry name" value="Pkinase"/>
    <property type="match status" value="1"/>
</dbReference>
<feature type="domain" description="Protein kinase" evidence="10">
    <location>
        <begin position="49"/>
        <end position="334"/>
    </location>
</feature>
<dbReference type="RefSeq" id="WP_129564189.1">
    <property type="nucleotide sequence ID" value="NZ_JBHSGE010000036.1"/>
</dbReference>
<evidence type="ECO:0000256" key="8">
    <source>
        <dbReference type="SAM" id="MobiDB-lite"/>
    </source>
</evidence>
<dbReference type="PROSITE" id="PS00107">
    <property type="entry name" value="PROTEIN_KINASE_ATP"/>
    <property type="match status" value="1"/>
</dbReference>
<dbReference type="InterPro" id="IPR011009">
    <property type="entry name" value="Kinase-like_dom_sf"/>
</dbReference>
<dbReference type="EMBL" id="CADIKL010000010">
    <property type="protein sequence ID" value="CAB3787374.1"/>
    <property type="molecule type" value="Genomic_DNA"/>
</dbReference>
<feature type="region of interest" description="Disordered" evidence="8">
    <location>
        <begin position="491"/>
        <end position="588"/>
    </location>
</feature>
<dbReference type="GO" id="GO:0005524">
    <property type="term" value="F:ATP binding"/>
    <property type="evidence" value="ECO:0007669"/>
    <property type="project" value="UniProtKB-UniRule"/>
</dbReference>
<dbReference type="PANTHER" id="PTHR43671">
    <property type="entry name" value="SERINE/THREONINE-PROTEIN KINASE NEK"/>
    <property type="match status" value="1"/>
</dbReference>
<dbReference type="Gene3D" id="3.30.200.20">
    <property type="entry name" value="Phosphorylase Kinase, domain 1"/>
    <property type="match status" value="1"/>
</dbReference>
<dbReference type="InterPro" id="IPR050660">
    <property type="entry name" value="NEK_Ser/Thr_kinase"/>
</dbReference>
<dbReference type="Gene3D" id="1.10.510.10">
    <property type="entry name" value="Transferase(Phosphotransferase) domain 1"/>
    <property type="match status" value="1"/>
</dbReference>
<name>A0A6J5FUQ6_9BURK</name>
<reference evidence="11 12" key="1">
    <citation type="submission" date="2020-04" db="EMBL/GenBank/DDBJ databases">
        <authorList>
            <person name="De Canck E."/>
        </authorList>
    </citation>
    <scope>NUCLEOTIDE SEQUENCE [LARGE SCALE GENOMIC DNA]</scope>
    <source>
        <strain evidence="11 12">LMG 28688</strain>
    </source>
</reference>
<keyword evidence="6 7" id="KW-0067">ATP-binding</keyword>
<dbReference type="GO" id="GO:0004674">
    <property type="term" value="F:protein serine/threonine kinase activity"/>
    <property type="evidence" value="ECO:0007669"/>
    <property type="project" value="UniProtKB-EC"/>
</dbReference>
<dbReference type="SUPFAM" id="SSF56112">
    <property type="entry name" value="Protein kinase-like (PK-like)"/>
    <property type="match status" value="1"/>
</dbReference>
<keyword evidence="9" id="KW-0812">Transmembrane</keyword>
<dbReference type="CDD" id="cd14014">
    <property type="entry name" value="STKc_PknB_like"/>
    <property type="match status" value="1"/>
</dbReference>
<dbReference type="EC" id="2.7.11.1" evidence="2"/>
<feature type="transmembrane region" description="Helical" evidence="9">
    <location>
        <begin position="436"/>
        <end position="456"/>
    </location>
</feature>
<feature type="compositionally biased region" description="Low complexity" evidence="8">
    <location>
        <begin position="539"/>
        <end position="564"/>
    </location>
</feature>
<dbReference type="PROSITE" id="PS50011">
    <property type="entry name" value="PROTEIN_KINASE_DOM"/>
    <property type="match status" value="1"/>
</dbReference>
<feature type="compositionally biased region" description="Low complexity" evidence="8">
    <location>
        <begin position="491"/>
        <end position="528"/>
    </location>
</feature>
<evidence type="ECO:0000256" key="6">
    <source>
        <dbReference type="ARBA" id="ARBA00022840"/>
    </source>
</evidence>
<dbReference type="Proteomes" id="UP000494119">
    <property type="component" value="Unassembled WGS sequence"/>
</dbReference>
<evidence type="ECO:0000256" key="3">
    <source>
        <dbReference type="ARBA" id="ARBA00022679"/>
    </source>
</evidence>
<evidence type="ECO:0000256" key="7">
    <source>
        <dbReference type="PROSITE-ProRule" id="PRU10141"/>
    </source>
</evidence>
<dbReference type="PANTHER" id="PTHR43671:SF13">
    <property type="entry name" value="SERINE_THREONINE-PROTEIN KINASE NEK2"/>
    <property type="match status" value="1"/>
</dbReference>
<keyword evidence="5 11" id="KW-0418">Kinase</keyword>
<dbReference type="InterPro" id="IPR017441">
    <property type="entry name" value="Protein_kinase_ATP_BS"/>
</dbReference>
<feature type="region of interest" description="Disordered" evidence="8">
    <location>
        <begin position="347"/>
        <end position="422"/>
    </location>
</feature>
<evidence type="ECO:0000256" key="9">
    <source>
        <dbReference type="SAM" id="Phobius"/>
    </source>
</evidence>
<sequence length="659" mass="69511">MTDPHYAEAAPNAARAGSQGGSKSGSQAGVQTGGDGVRPLPNGHRLAGFELDSVLGTGGFGIVYRAFDRTLQRAVAVKEYMPAMLASRAGDFTVALRAARFSQAFDAGRAAFLNEARLLAQFDHPGLVKVLHFWESHGTAYMVMPYYEGQTLEQLHQRGQRMSEPALLRMLAAVLGALDVLHRAQCFHRDISLDNILILPNGNPVLLDFGAARKLIGDMVDETAMMLKPGYAPIEQYTDDPAFRQGPWTDIYALGALAHKLMTGELPPAAVVRSIQDQYRPLAGRETGNEGAPEQEHYSERVRAAIDHALALRIEDRPESVAAFALALGLHEPTPGVFVPAGYEAAPRAATPDRPAPAAEKPPEAVANAPADAKPKAVEQADSVQVPAPEASPRESEPEKLQPQSADNVAASVATQPDDSASESLAPRFAWRSMRIPAFVLLLVLAVGVLALRYAIHAPEDTTQTAANPSASAVPAAPASHPTTLALAAPAANPTAQAQPGAVASAAATPGSSTPTATPALTTDTTVVEVQAGKDKPVNATDNATDQSAASSQTAQAADSAQTAPSEPQIAQAPSRTAIPPNVRTPAPMRPVRVHFQVLPWGEVYVDGVRRGVSPPFHTASLSPGTHRIEIRNGSLQPYVRTVTLDAGGPPLEISYKFE</sequence>
<keyword evidence="9" id="KW-1133">Transmembrane helix</keyword>
<organism evidence="11 12">
    <name type="scientific">Paraburkholderia caffeinitolerans</name>
    <dbReference type="NCBI Taxonomy" id="1723730"/>
    <lineage>
        <taxon>Bacteria</taxon>
        <taxon>Pseudomonadati</taxon>
        <taxon>Pseudomonadota</taxon>
        <taxon>Betaproteobacteria</taxon>
        <taxon>Burkholderiales</taxon>
        <taxon>Burkholderiaceae</taxon>
        <taxon>Paraburkholderia</taxon>
    </lineage>
</organism>
<feature type="region of interest" description="Disordered" evidence="8">
    <location>
        <begin position="1"/>
        <end position="41"/>
    </location>
</feature>
<keyword evidence="9" id="KW-0472">Membrane</keyword>